<dbReference type="InterPro" id="IPR005161">
    <property type="entry name" value="Ku_N"/>
</dbReference>
<dbReference type="EC" id="3.6.4.12" evidence="3"/>
<evidence type="ECO:0000256" key="11">
    <source>
        <dbReference type="ARBA" id="ARBA00023204"/>
    </source>
</evidence>
<name>A0A803LI30_CHEQI</name>
<dbReference type="OMA" id="MASNKEC"/>
<dbReference type="PANTHER" id="PTHR12604:SF4">
    <property type="entry name" value="X-RAY REPAIR CROSS-COMPLEMENTING PROTEIN 5"/>
    <property type="match status" value="1"/>
</dbReference>
<dbReference type="PIRSF" id="PIRSF016570">
    <property type="entry name" value="Ku80"/>
    <property type="match status" value="1"/>
</dbReference>
<reference evidence="20" key="2">
    <citation type="submission" date="2021-03" db="UniProtKB">
        <authorList>
            <consortium name="EnsemblPlants"/>
        </authorList>
    </citation>
    <scope>IDENTIFICATION</scope>
</reference>
<dbReference type="GO" id="GO:0006303">
    <property type="term" value="P:double-strand break repair via nonhomologous end joining"/>
    <property type="evidence" value="ECO:0007669"/>
    <property type="project" value="InterPro"/>
</dbReference>
<dbReference type="InterPro" id="IPR014893">
    <property type="entry name" value="Ku_PK_bind"/>
</dbReference>
<protein>
    <recommendedName>
        <fullName evidence="14">ATP-dependent DNA helicase 2 subunit KU80</fullName>
        <ecNumber evidence="3">3.6.4.12</ecNumber>
    </recommendedName>
    <alternativeName>
        <fullName evidence="16">ATP-dependent DNA helicase 2 subunit 2</fullName>
    </alternativeName>
    <alternativeName>
        <fullName evidence="15">ATP-dependent DNA helicase II 80 kDa subunit</fullName>
    </alternativeName>
</protein>
<feature type="domain" description="Ku" evidence="19">
    <location>
        <begin position="316"/>
        <end position="457"/>
    </location>
</feature>
<evidence type="ECO:0000256" key="1">
    <source>
        <dbReference type="ARBA" id="ARBA00004123"/>
    </source>
</evidence>
<evidence type="ECO:0000256" key="17">
    <source>
        <dbReference type="SAM" id="MobiDB-lite"/>
    </source>
</evidence>
<dbReference type="Gene3D" id="1.10.1600.10">
    <property type="match status" value="1"/>
</dbReference>
<dbReference type="InterPro" id="IPR005160">
    <property type="entry name" value="Ku_C"/>
</dbReference>
<keyword evidence="21" id="KW-1185">Reference proteome</keyword>
<dbReference type="InterPro" id="IPR036465">
    <property type="entry name" value="vWFA_dom_sf"/>
</dbReference>
<dbReference type="EnsemblPlants" id="AUR62013627-RA">
    <property type="protein sequence ID" value="AUR62013627-RA:cds"/>
    <property type="gene ID" value="AUR62013627"/>
</dbReference>
<comment type="similarity">
    <text evidence="2">Belongs to the ku80 family.</text>
</comment>
<dbReference type="SUPFAM" id="SSF53300">
    <property type="entry name" value="vWA-like"/>
    <property type="match status" value="1"/>
</dbReference>
<sequence length="746" mass="83951">MARNKVVKLIGRLTHVFTVNKTPWIWRKYLMDDYEEMFSISYEYKDVNLRKNHILFPVLAGLILCYILGKYKVIIVSALESLVLLLDVGPKMHGVLLQVEKVCAMLLEKKLIYNKYDEVGIVLFGTAETNNELTKEVGGYENIVVLRSIKVVDGDLVDVLDQIPRGTVPVLDAIIVGMDMLIKKYGPTNKGKKRLCLITNALSCLRDPYEGTKEDQVSTIAQQMTEQAIKLECVVVRGKLSGDADKNVMDENDQLLELFTKRTWAKTLYVESATSLLRALRTRSIAPVTIFRGDLEVSSALKIKVDYEYRSINDPETVVPPEQRIKGYRYGPEVVPVSSDAWEAVKFKPEKSVKLLGFTDAKNILRQYYMKDVNIFIAEPGKREAVTAISALARAMKEMNKVAIVRCVWRQGQSGVVIGVLTPNVSVKENIPDSLYFNVLPFIEDLREFQFPSFKNLPTFQPTEEQQAAADNLVMMLDLAPPAKEENLKPDLTPNPVLERFYHFLELKAKDPDAAVPLLDEALKKITEPDAELLSQNKSVIDEFRRCFELKENSTKKKSTRSVKEKPSGSDDEKDAAEDHNVGKTLTNTDDNTAGKAEISDEKPSSALANNSSVSVEKIGNITSVQDFEAMLSRRDSPDWITKAIKGMRSKILELLEDSFGGSNYDKAVECLVALRKGCVLEQEPKQFNDYLQYLCKFCKEHGLNDFHELLDLKGMTLITKSEAVDSDVADEAARSFLVTKEPKVE</sequence>
<feature type="transmembrane region" description="Helical" evidence="18">
    <location>
        <begin position="54"/>
        <end position="71"/>
    </location>
</feature>
<dbReference type="CDD" id="cd00873">
    <property type="entry name" value="KU80"/>
    <property type="match status" value="1"/>
</dbReference>
<dbReference type="GO" id="GO:0005524">
    <property type="term" value="F:ATP binding"/>
    <property type="evidence" value="ECO:0007669"/>
    <property type="project" value="UniProtKB-KW"/>
</dbReference>
<dbReference type="InterPro" id="IPR024193">
    <property type="entry name" value="Ku80"/>
</dbReference>
<comment type="catalytic activity">
    <reaction evidence="13">
        <text>ATP + H2O = ADP + phosphate + H(+)</text>
        <dbReference type="Rhea" id="RHEA:13065"/>
        <dbReference type="ChEBI" id="CHEBI:15377"/>
        <dbReference type="ChEBI" id="CHEBI:15378"/>
        <dbReference type="ChEBI" id="CHEBI:30616"/>
        <dbReference type="ChEBI" id="CHEBI:43474"/>
        <dbReference type="ChEBI" id="CHEBI:456216"/>
        <dbReference type="EC" id="3.6.4.12"/>
    </reaction>
</comment>
<dbReference type="Pfam" id="PF03730">
    <property type="entry name" value="Ku_C"/>
    <property type="match status" value="1"/>
</dbReference>
<evidence type="ECO:0000256" key="4">
    <source>
        <dbReference type="ARBA" id="ARBA00022741"/>
    </source>
</evidence>
<evidence type="ECO:0000256" key="3">
    <source>
        <dbReference type="ARBA" id="ARBA00012551"/>
    </source>
</evidence>
<keyword evidence="11" id="KW-0234">DNA repair</keyword>
<dbReference type="GO" id="GO:0000723">
    <property type="term" value="P:telomere maintenance"/>
    <property type="evidence" value="ECO:0007669"/>
    <property type="project" value="InterPro"/>
</dbReference>
<evidence type="ECO:0000256" key="18">
    <source>
        <dbReference type="SAM" id="Phobius"/>
    </source>
</evidence>
<dbReference type="GO" id="GO:0042162">
    <property type="term" value="F:telomeric DNA binding"/>
    <property type="evidence" value="ECO:0007669"/>
    <property type="project" value="InterPro"/>
</dbReference>
<dbReference type="GO" id="GO:0003690">
    <property type="term" value="F:double-stranded DNA binding"/>
    <property type="evidence" value="ECO:0007669"/>
    <property type="project" value="TreeGrafter"/>
</dbReference>
<dbReference type="InterPro" id="IPR036494">
    <property type="entry name" value="Ku_C_sf"/>
</dbReference>
<evidence type="ECO:0000256" key="9">
    <source>
        <dbReference type="ARBA" id="ARBA00023125"/>
    </source>
</evidence>
<evidence type="ECO:0000313" key="21">
    <source>
        <dbReference type="Proteomes" id="UP000596660"/>
    </source>
</evidence>
<dbReference type="SUPFAM" id="SSF101420">
    <property type="entry name" value="C-terminal domain of Ku80"/>
    <property type="match status" value="1"/>
</dbReference>
<keyword evidence="18" id="KW-0812">Transmembrane</keyword>
<keyword evidence="4" id="KW-0547">Nucleotide-binding</keyword>
<evidence type="ECO:0000256" key="6">
    <source>
        <dbReference type="ARBA" id="ARBA00022801"/>
    </source>
</evidence>
<feature type="region of interest" description="Disordered" evidence="17">
    <location>
        <begin position="555"/>
        <end position="611"/>
    </location>
</feature>
<accession>A0A803LI30</accession>
<evidence type="ECO:0000256" key="10">
    <source>
        <dbReference type="ARBA" id="ARBA00023172"/>
    </source>
</evidence>
<dbReference type="FunFam" id="1.25.40.240:FF:000001">
    <property type="entry name" value="X-ray repair cross-complementing protein 5"/>
    <property type="match status" value="1"/>
</dbReference>
<keyword evidence="6" id="KW-0378">Hydrolase</keyword>
<dbReference type="FunFam" id="2.40.290.10:FF:000006">
    <property type="entry name" value="ATP-dependent DNA helicase 2 subunit KU80"/>
    <property type="match status" value="1"/>
</dbReference>
<feature type="compositionally biased region" description="Basic and acidic residues" evidence="17">
    <location>
        <begin position="562"/>
        <end position="582"/>
    </location>
</feature>
<evidence type="ECO:0000259" key="19">
    <source>
        <dbReference type="SMART" id="SM00559"/>
    </source>
</evidence>
<evidence type="ECO:0000256" key="5">
    <source>
        <dbReference type="ARBA" id="ARBA00022763"/>
    </source>
</evidence>
<evidence type="ECO:0000256" key="12">
    <source>
        <dbReference type="ARBA" id="ARBA00023242"/>
    </source>
</evidence>
<keyword evidence="5" id="KW-0227">DNA damage</keyword>
<organism evidence="20 21">
    <name type="scientific">Chenopodium quinoa</name>
    <name type="common">Quinoa</name>
    <dbReference type="NCBI Taxonomy" id="63459"/>
    <lineage>
        <taxon>Eukaryota</taxon>
        <taxon>Viridiplantae</taxon>
        <taxon>Streptophyta</taxon>
        <taxon>Embryophyta</taxon>
        <taxon>Tracheophyta</taxon>
        <taxon>Spermatophyta</taxon>
        <taxon>Magnoliopsida</taxon>
        <taxon>eudicotyledons</taxon>
        <taxon>Gunneridae</taxon>
        <taxon>Pentapetalae</taxon>
        <taxon>Caryophyllales</taxon>
        <taxon>Chenopodiaceae</taxon>
        <taxon>Chenopodioideae</taxon>
        <taxon>Atripliceae</taxon>
        <taxon>Chenopodium</taxon>
    </lineage>
</organism>
<dbReference type="GO" id="GO:0043564">
    <property type="term" value="C:Ku70:Ku80 complex"/>
    <property type="evidence" value="ECO:0007669"/>
    <property type="project" value="InterPro"/>
</dbReference>
<proteinExistence type="inferred from homology"/>
<dbReference type="Gene3D" id="2.40.290.10">
    <property type="match status" value="1"/>
</dbReference>
<dbReference type="FunFam" id="1.10.1600.10:FF:000002">
    <property type="entry name" value="X-ray repair cross-complementing protein 5"/>
    <property type="match status" value="1"/>
</dbReference>
<dbReference type="Pfam" id="PF03731">
    <property type="entry name" value="Ku_N"/>
    <property type="match status" value="1"/>
</dbReference>
<keyword evidence="18" id="KW-1133">Transmembrane helix</keyword>
<dbReference type="InterPro" id="IPR016194">
    <property type="entry name" value="SPOC-like_C_dom_sf"/>
</dbReference>
<dbReference type="Proteomes" id="UP000596660">
    <property type="component" value="Unplaced"/>
</dbReference>
<evidence type="ECO:0000256" key="14">
    <source>
        <dbReference type="ARBA" id="ARBA00069041"/>
    </source>
</evidence>
<dbReference type="PANTHER" id="PTHR12604">
    <property type="entry name" value="KU AUTOANTIGEN DNA HELICASE"/>
    <property type="match status" value="1"/>
</dbReference>
<evidence type="ECO:0000256" key="15">
    <source>
        <dbReference type="ARBA" id="ARBA00082843"/>
    </source>
</evidence>
<evidence type="ECO:0000256" key="7">
    <source>
        <dbReference type="ARBA" id="ARBA00022806"/>
    </source>
</evidence>
<dbReference type="FunFam" id="3.40.50.410:FF:000102">
    <property type="entry name" value="ATP-dependent DNA helicase 2 subunit KU80"/>
    <property type="match status" value="1"/>
</dbReference>
<keyword evidence="7" id="KW-0347">Helicase</keyword>
<dbReference type="Gene3D" id="3.40.50.410">
    <property type="entry name" value="von Willebrand factor, type A domain"/>
    <property type="match status" value="1"/>
</dbReference>
<keyword evidence="8" id="KW-0067">ATP-binding</keyword>
<reference evidence="20" key="1">
    <citation type="journal article" date="2017" name="Nature">
        <title>The genome of Chenopodium quinoa.</title>
        <authorList>
            <person name="Jarvis D.E."/>
            <person name="Ho Y.S."/>
            <person name="Lightfoot D.J."/>
            <person name="Schmoeckel S.M."/>
            <person name="Li B."/>
            <person name="Borm T.J.A."/>
            <person name="Ohyanagi H."/>
            <person name="Mineta K."/>
            <person name="Michell C.T."/>
            <person name="Saber N."/>
            <person name="Kharbatia N.M."/>
            <person name="Rupper R.R."/>
            <person name="Sharp A.R."/>
            <person name="Dally N."/>
            <person name="Boughton B.A."/>
            <person name="Woo Y.H."/>
            <person name="Gao G."/>
            <person name="Schijlen E.G.W.M."/>
            <person name="Guo X."/>
            <person name="Momin A.A."/>
            <person name="Negrao S."/>
            <person name="Al-Babili S."/>
            <person name="Gehring C."/>
            <person name="Roessner U."/>
            <person name="Jung C."/>
            <person name="Murphy K."/>
            <person name="Arold S.T."/>
            <person name="Gojobori T."/>
            <person name="van der Linden C.G."/>
            <person name="van Loo E.N."/>
            <person name="Jellen E.N."/>
            <person name="Maughan P.J."/>
            <person name="Tester M."/>
        </authorList>
    </citation>
    <scope>NUCLEOTIDE SEQUENCE [LARGE SCALE GENOMIC DNA]</scope>
    <source>
        <strain evidence="20">cv. PI 614886</strain>
    </source>
</reference>
<evidence type="ECO:0000256" key="16">
    <source>
        <dbReference type="ARBA" id="ARBA00083457"/>
    </source>
</evidence>
<keyword evidence="18" id="KW-0472">Membrane</keyword>
<dbReference type="Pfam" id="PF08785">
    <property type="entry name" value="Ku_PK_bind"/>
    <property type="match status" value="1"/>
</dbReference>
<dbReference type="Gramene" id="AUR62013627-RA">
    <property type="protein sequence ID" value="AUR62013627-RA:cds"/>
    <property type="gene ID" value="AUR62013627"/>
</dbReference>
<dbReference type="GO" id="GO:0006310">
    <property type="term" value="P:DNA recombination"/>
    <property type="evidence" value="ECO:0007669"/>
    <property type="project" value="UniProtKB-KW"/>
</dbReference>
<evidence type="ECO:0000256" key="13">
    <source>
        <dbReference type="ARBA" id="ARBA00047995"/>
    </source>
</evidence>
<dbReference type="AlphaFoldDB" id="A0A803LI30"/>
<evidence type="ECO:0000313" key="20">
    <source>
        <dbReference type="EnsemblPlants" id="AUR62013627-RA:cds"/>
    </source>
</evidence>
<dbReference type="SMART" id="SM00559">
    <property type="entry name" value="Ku78"/>
    <property type="match status" value="1"/>
</dbReference>
<dbReference type="SUPFAM" id="SSF100939">
    <property type="entry name" value="SPOC domain-like"/>
    <property type="match status" value="1"/>
</dbReference>
<dbReference type="GO" id="GO:0003684">
    <property type="term" value="F:damaged DNA binding"/>
    <property type="evidence" value="ECO:0007669"/>
    <property type="project" value="InterPro"/>
</dbReference>
<keyword evidence="12" id="KW-0539">Nucleus</keyword>
<comment type="subcellular location">
    <subcellularLocation>
        <location evidence="1">Nucleus</location>
    </subcellularLocation>
</comment>
<evidence type="ECO:0000256" key="2">
    <source>
        <dbReference type="ARBA" id="ARBA00007726"/>
    </source>
</evidence>
<evidence type="ECO:0000256" key="8">
    <source>
        <dbReference type="ARBA" id="ARBA00022840"/>
    </source>
</evidence>
<dbReference type="Pfam" id="PF02735">
    <property type="entry name" value="Ku"/>
    <property type="match status" value="1"/>
</dbReference>
<dbReference type="GO" id="GO:0003678">
    <property type="term" value="F:DNA helicase activity"/>
    <property type="evidence" value="ECO:0007669"/>
    <property type="project" value="UniProtKB-EC"/>
</dbReference>
<keyword evidence="9" id="KW-0238">DNA-binding</keyword>
<dbReference type="Gene3D" id="1.25.40.240">
    <property type="entry name" value="Ku, C-terminal domain"/>
    <property type="match status" value="1"/>
</dbReference>
<dbReference type="GO" id="GO:0016787">
    <property type="term" value="F:hydrolase activity"/>
    <property type="evidence" value="ECO:0007669"/>
    <property type="project" value="UniProtKB-KW"/>
</dbReference>
<keyword evidence="10" id="KW-0233">DNA recombination</keyword>
<dbReference type="InterPro" id="IPR006164">
    <property type="entry name" value="DNA_bd_Ku70/Ku80"/>
</dbReference>